<dbReference type="InterPro" id="IPR011707">
    <property type="entry name" value="Cu-oxidase-like_N"/>
</dbReference>
<dbReference type="InterPro" id="IPR011706">
    <property type="entry name" value="Cu-oxidase_C"/>
</dbReference>
<dbReference type="EMBL" id="JBANMG010000005">
    <property type="protein sequence ID" value="KAK6953273.1"/>
    <property type="molecule type" value="Genomic_DNA"/>
</dbReference>
<dbReference type="AlphaFoldDB" id="A0AAX6MLF0"/>
<reference evidence="9 10" key="1">
    <citation type="journal article" date="2024" name="Front Chem Biol">
        <title>Unveiling the potential of Daldinia eschscholtzii MFLUCC 19-0629 through bioactivity and bioinformatics studies for enhanced sustainable agriculture production.</title>
        <authorList>
            <person name="Brooks S."/>
            <person name="Weaver J.A."/>
            <person name="Klomchit A."/>
            <person name="Alharthi S.A."/>
            <person name="Onlamun T."/>
            <person name="Nurani R."/>
            <person name="Vong T.K."/>
            <person name="Alberti F."/>
            <person name="Greco C."/>
        </authorList>
    </citation>
    <scope>NUCLEOTIDE SEQUENCE [LARGE SCALE GENOMIC DNA]</scope>
    <source>
        <strain evidence="9">MFLUCC 19-0629</strain>
    </source>
</reference>
<dbReference type="InterPro" id="IPR035666">
    <property type="entry name" value="MCO_CuRO_3"/>
</dbReference>
<name>A0AAX6MLF0_9PEZI</name>
<comment type="caution">
    <text evidence="9">The sequence shown here is derived from an EMBL/GenBank/DDBJ whole genome shotgun (WGS) entry which is preliminary data.</text>
</comment>
<keyword evidence="4" id="KW-0186">Copper</keyword>
<dbReference type="Proteomes" id="UP001369815">
    <property type="component" value="Unassembled WGS sequence"/>
</dbReference>
<dbReference type="SUPFAM" id="SSF49503">
    <property type="entry name" value="Cupredoxins"/>
    <property type="match status" value="3"/>
</dbReference>
<evidence type="ECO:0008006" key="11">
    <source>
        <dbReference type="Google" id="ProtNLM"/>
    </source>
</evidence>
<evidence type="ECO:0000256" key="3">
    <source>
        <dbReference type="ARBA" id="ARBA00023002"/>
    </source>
</evidence>
<dbReference type="PANTHER" id="PTHR11709:SF394">
    <property type="entry name" value="FI03373P-RELATED"/>
    <property type="match status" value="1"/>
</dbReference>
<evidence type="ECO:0000313" key="10">
    <source>
        <dbReference type="Proteomes" id="UP001369815"/>
    </source>
</evidence>
<sequence>MRSAVATTASIHDESWHPEYVLHVTFENITMNCERRESVLFNSSMPGPALYLKEGKTTWVRVYNDMPDLNFTVHWHGLTMRTAPFSDGTPIVSQWPIAPGRFFDYEIHPEVGDAGTYFYHSHMGFQAVTAHGLLVVEDQDEPPYEYDDDIAVVFADWYTKSDEEIETGLTSKPFKWSGEPNALIFNDRTGNKSFEDAPDDSCKPYIVDVEPSTTYRVRFVGGTAISFVHFGIEDHPELTVIAADGLYSEPAVTDHIQIGSGQRFDVLLTTKSEEELDDDDKDGLYWFRFESRGRPEDMGGYALLRYNTDSFKSKRNAGRGRRSPNPRDGKNKSKLPKLPDKPPVKLPPDGKSIPQWLEYTLTPLNVTNPFPTLDEVTRTLYITVSQDIINGTYDGGTVDGELVWEQNNLSWTEVEAQKLHYTPYLIQAYVEGKTPDYEAALANNGWDPKTRAFPALVGEVLDIVWQSNSGPTGGFEYHPMHAHGEHYWDLGSGNGTYDAVANEEHFEDYTPMKRDTTMLHRYATKGADNTTSGWRAWRIRVTEDNVGAWMMHCHILQHMIMDLWMQTVWVFGDAMSILREIPPPYISGYLEYGGNAYGNETVDPLVLEYYTE</sequence>
<evidence type="ECO:0000313" key="9">
    <source>
        <dbReference type="EMBL" id="KAK6953273.1"/>
    </source>
</evidence>
<dbReference type="Pfam" id="PF00394">
    <property type="entry name" value="Cu-oxidase"/>
    <property type="match status" value="1"/>
</dbReference>
<dbReference type="Gene3D" id="2.60.40.420">
    <property type="entry name" value="Cupredoxins - blue copper proteins"/>
    <property type="match status" value="3"/>
</dbReference>
<organism evidence="9 10">
    <name type="scientific">Daldinia eschscholtzii</name>
    <dbReference type="NCBI Taxonomy" id="292717"/>
    <lineage>
        <taxon>Eukaryota</taxon>
        <taxon>Fungi</taxon>
        <taxon>Dikarya</taxon>
        <taxon>Ascomycota</taxon>
        <taxon>Pezizomycotina</taxon>
        <taxon>Sordariomycetes</taxon>
        <taxon>Xylariomycetidae</taxon>
        <taxon>Xylariales</taxon>
        <taxon>Hypoxylaceae</taxon>
        <taxon>Daldinia</taxon>
    </lineage>
</organism>
<evidence type="ECO:0000256" key="4">
    <source>
        <dbReference type="ARBA" id="ARBA00023008"/>
    </source>
</evidence>
<comment type="similarity">
    <text evidence="1">Belongs to the multicopper oxidase family.</text>
</comment>
<dbReference type="InterPro" id="IPR008972">
    <property type="entry name" value="Cupredoxin"/>
</dbReference>
<evidence type="ECO:0000259" key="6">
    <source>
        <dbReference type="Pfam" id="PF00394"/>
    </source>
</evidence>
<keyword evidence="2" id="KW-0479">Metal-binding</keyword>
<dbReference type="CDD" id="cd13895">
    <property type="entry name" value="CuRO_3_AAO_like_2"/>
    <property type="match status" value="1"/>
</dbReference>
<dbReference type="InterPro" id="IPR045087">
    <property type="entry name" value="Cu-oxidase_fam"/>
</dbReference>
<feature type="compositionally biased region" description="Basic and acidic residues" evidence="5">
    <location>
        <begin position="325"/>
        <end position="343"/>
    </location>
</feature>
<feature type="domain" description="Plastocyanin-like" evidence="6">
    <location>
        <begin position="150"/>
        <end position="307"/>
    </location>
</feature>
<feature type="domain" description="Plastocyanin-like" evidence="7">
    <location>
        <begin position="432"/>
        <end position="567"/>
    </location>
</feature>
<feature type="domain" description="Plastocyanin-like" evidence="8">
    <location>
        <begin position="24"/>
        <end position="140"/>
    </location>
</feature>
<gene>
    <name evidence="9" type="ORF">Daesc_005574</name>
</gene>
<evidence type="ECO:0000259" key="8">
    <source>
        <dbReference type="Pfam" id="PF07732"/>
    </source>
</evidence>
<feature type="region of interest" description="Disordered" evidence="5">
    <location>
        <begin position="313"/>
        <end position="349"/>
    </location>
</feature>
<dbReference type="PANTHER" id="PTHR11709">
    <property type="entry name" value="MULTI-COPPER OXIDASE"/>
    <property type="match status" value="1"/>
</dbReference>
<dbReference type="GO" id="GO:0005507">
    <property type="term" value="F:copper ion binding"/>
    <property type="evidence" value="ECO:0007669"/>
    <property type="project" value="InterPro"/>
</dbReference>
<evidence type="ECO:0000256" key="1">
    <source>
        <dbReference type="ARBA" id="ARBA00010609"/>
    </source>
</evidence>
<accession>A0AAX6MLF0</accession>
<evidence type="ECO:0000256" key="2">
    <source>
        <dbReference type="ARBA" id="ARBA00022723"/>
    </source>
</evidence>
<proteinExistence type="inferred from homology"/>
<dbReference type="GO" id="GO:0016491">
    <property type="term" value="F:oxidoreductase activity"/>
    <property type="evidence" value="ECO:0007669"/>
    <property type="project" value="UniProtKB-KW"/>
</dbReference>
<keyword evidence="10" id="KW-1185">Reference proteome</keyword>
<evidence type="ECO:0000256" key="5">
    <source>
        <dbReference type="SAM" id="MobiDB-lite"/>
    </source>
</evidence>
<feature type="compositionally biased region" description="Basic residues" evidence="5">
    <location>
        <begin position="313"/>
        <end position="324"/>
    </location>
</feature>
<protein>
    <recommendedName>
        <fullName evidence="11">Multicopper oxidase</fullName>
    </recommendedName>
</protein>
<dbReference type="Pfam" id="PF07731">
    <property type="entry name" value="Cu-oxidase_2"/>
    <property type="match status" value="1"/>
</dbReference>
<dbReference type="InterPro" id="IPR001117">
    <property type="entry name" value="Cu-oxidase_2nd"/>
</dbReference>
<evidence type="ECO:0000259" key="7">
    <source>
        <dbReference type="Pfam" id="PF07731"/>
    </source>
</evidence>
<dbReference type="Pfam" id="PF07732">
    <property type="entry name" value="Cu-oxidase_3"/>
    <property type="match status" value="1"/>
</dbReference>
<keyword evidence="3" id="KW-0560">Oxidoreductase</keyword>